<sequence>LTSFLKDITIFVFGDLQSVVGKRGPVSQVRLRFQWS</sequence>
<dbReference type="WBParaSite" id="HPLM_0000204501-mRNA-1">
    <property type="protein sequence ID" value="HPLM_0000204501-mRNA-1"/>
    <property type="gene ID" value="HPLM_0000204501"/>
</dbReference>
<reference evidence="1" key="1">
    <citation type="submission" date="2017-02" db="UniProtKB">
        <authorList>
            <consortium name="WormBaseParasite"/>
        </authorList>
    </citation>
    <scope>IDENTIFICATION</scope>
</reference>
<evidence type="ECO:0000313" key="1">
    <source>
        <dbReference type="WBParaSite" id="HPLM_0000204501-mRNA-1"/>
    </source>
</evidence>
<name>A0A0N4VXM5_HAEPC</name>
<dbReference type="AlphaFoldDB" id="A0A0N4VXM5"/>
<accession>A0A0N4VXM5</accession>
<proteinExistence type="predicted"/>
<protein>
    <submittedName>
        <fullName evidence="1">Variable lymphocyte receptor A cassette</fullName>
    </submittedName>
</protein>
<organism evidence="1">
    <name type="scientific">Haemonchus placei</name>
    <name type="common">Barber's pole worm</name>
    <dbReference type="NCBI Taxonomy" id="6290"/>
    <lineage>
        <taxon>Eukaryota</taxon>
        <taxon>Metazoa</taxon>
        <taxon>Ecdysozoa</taxon>
        <taxon>Nematoda</taxon>
        <taxon>Chromadorea</taxon>
        <taxon>Rhabditida</taxon>
        <taxon>Rhabditina</taxon>
        <taxon>Rhabditomorpha</taxon>
        <taxon>Strongyloidea</taxon>
        <taxon>Trichostrongylidae</taxon>
        <taxon>Haemonchus</taxon>
    </lineage>
</organism>